<dbReference type="PANTHER" id="PTHR38008:SF2">
    <property type="entry name" value="HEMOLYSIN"/>
    <property type="match status" value="1"/>
</dbReference>
<dbReference type="EMBL" id="LS483469">
    <property type="protein sequence ID" value="SQI32571.1"/>
    <property type="molecule type" value="Genomic_DNA"/>
</dbReference>
<dbReference type="InterPro" id="IPR005590">
    <property type="entry name" value="DUF333"/>
</dbReference>
<dbReference type="STRING" id="82996.ADP72_06425"/>
<keyword evidence="1" id="KW-0732">Signal</keyword>
<dbReference type="PANTHER" id="PTHR38008">
    <property type="entry name" value="HEMOLYSIN-RELATED"/>
    <property type="match status" value="1"/>
</dbReference>
<accession>A0A2X4U083</accession>
<feature type="signal peptide" evidence="1">
    <location>
        <begin position="1"/>
        <end position="22"/>
    </location>
</feature>
<feature type="chain" id="PRO_5015911224" evidence="1">
    <location>
        <begin position="23"/>
        <end position="153"/>
    </location>
</feature>
<organism evidence="2 3">
    <name type="scientific">Serratia plymuthica</name>
    <dbReference type="NCBI Taxonomy" id="82996"/>
    <lineage>
        <taxon>Bacteria</taxon>
        <taxon>Pseudomonadati</taxon>
        <taxon>Pseudomonadota</taxon>
        <taxon>Gammaproteobacteria</taxon>
        <taxon>Enterobacterales</taxon>
        <taxon>Yersiniaceae</taxon>
        <taxon>Serratia</taxon>
    </lineage>
</organism>
<reference evidence="2 3" key="1">
    <citation type="submission" date="2018-06" db="EMBL/GenBank/DDBJ databases">
        <authorList>
            <consortium name="Pathogen Informatics"/>
            <person name="Doyle S."/>
        </authorList>
    </citation>
    <scope>NUCLEOTIDE SEQUENCE [LARGE SCALE GENOMIC DNA]</scope>
    <source>
        <strain evidence="2 3">NCTC12961</strain>
    </source>
</reference>
<dbReference type="Pfam" id="PF03891">
    <property type="entry name" value="DUF333"/>
    <property type="match status" value="1"/>
</dbReference>
<dbReference type="AlphaFoldDB" id="A0A2X4U083"/>
<gene>
    <name evidence="2" type="ORF">NCTC12961_01177</name>
</gene>
<evidence type="ECO:0000256" key="1">
    <source>
        <dbReference type="SAM" id="SignalP"/>
    </source>
</evidence>
<sequence length="153" mass="16285">MKKTLMASLLAGVTLLQGCAVKTPEAPPPPQVKAVGMANPADVYCTEIGGKLNARHNADGQYSTCTLPSGQEIESWELFRRDHPVEQVSLTASEPSSGAVSELAIADGLELDAAVRAHLQRHPPIAVFAQGERFGAEVAAALDVLDFHHVFRC</sequence>
<protein>
    <submittedName>
        <fullName evidence="2">Hemolysin</fullName>
    </submittedName>
</protein>
<proteinExistence type="predicted"/>
<evidence type="ECO:0000313" key="3">
    <source>
        <dbReference type="Proteomes" id="UP000248897"/>
    </source>
</evidence>
<dbReference type="Proteomes" id="UP000248897">
    <property type="component" value="Chromosome 1"/>
</dbReference>
<dbReference type="PROSITE" id="PS51257">
    <property type="entry name" value="PROKAR_LIPOPROTEIN"/>
    <property type="match status" value="1"/>
</dbReference>
<evidence type="ECO:0000313" key="2">
    <source>
        <dbReference type="EMBL" id="SQI32571.1"/>
    </source>
</evidence>
<name>A0A2X4U083_SERPL</name>